<dbReference type="EMBL" id="JAAQOM010000020">
    <property type="protein sequence ID" value="NIA57200.1"/>
    <property type="molecule type" value="Genomic_DNA"/>
</dbReference>
<comment type="caution">
    <text evidence="1">The sequence shown here is derived from an EMBL/GenBank/DDBJ whole genome shotgun (WGS) entry which is preliminary data.</text>
</comment>
<proteinExistence type="predicted"/>
<evidence type="ECO:0000313" key="2">
    <source>
        <dbReference type="Proteomes" id="UP000716322"/>
    </source>
</evidence>
<evidence type="ECO:0000313" key="1">
    <source>
        <dbReference type="EMBL" id="NIA57200.1"/>
    </source>
</evidence>
<reference evidence="1 2" key="1">
    <citation type="submission" date="2020-03" db="EMBL/GenBank/DDBJ databases">
        <title>Genome sequence of strain Massilia sp. TW-1.</title>
        <authorList>
            <person name="Chaudhary D.K."/>
        </authorList>
    </citation>
    <scope>NUCLEOTIDE SEQUENCE [LARGE SCALE GENOMIC DNA]</scope>
    <source>
        <strain evidence="1 2">TW-1</strain>
    </source>
</reference>
<keyword evidence="2" id="KW-1185">Reference proteome</keyword>
<name>A0ABX0PIE1_9BURK</name>
<dbReference type="Proteomes" id="UP000716322">
    <property type="component" value="Unassembled WGS sequence"/>
</dbReference>
<accession>A0ABX0PIE1</accession>
<organism evidence="1 2">
    <name type="scientific">Telluria antibiotica</name>
    <dbReference type="NCBI Taxonomy" id="2717319"/>
    <lineage>
        <taxon>Bacteria</taxon>
        <taxon>Pseudomonadati</taxon>
        <taxon>Pseudomonadota</taxon>
        <taxon>Betaproteobacteria</taxon>
        <taxon>Burkholderiales</taxon>
        <taxon>Oxalobacteraceae</taxon>
        <taxon>Telluria group</taxon>
        <taxon>Telluria</taxon>
    </lineage>
</organism>
<sequence length="141" mass="15061">MLCGAAWAGPQRLDDDELAQVRGADGVSFAVRLQLNRPDDGSIGDSRLTIGQTVDGRTTYTVLKNVGGLIQMVGLNISAQTAGDGTNYLALTLPAWTKFTDTGFESLSVQADPRGPVTDSLGRITLNGELQMQGQLRLWSH</sequence>
<gene>
    <name evidence="1" type="ORF">HAV22_26605</name>
</gene>
<protein>
    <submittedName>
        <fullName evidence="1">Uncharacterized protein</fullName>
    </submittedName>
</protein>